<proteinExistence type="predicted"/>
<feature type="transmembrane region" description="Helical" evidence="1">
    <location>
        <begin position="20"/>
        <end position="38"/>
    </location>
</feature>
<dbReference type="Gene3D" id="3.30.70.270">
    <property type="match status" value="1"/>
</dbReference>
<gene>
    <name evidence="4" type="ORF">NE695_03890</name>
</gene>
<reference evidence="4 5" key="1">
    <citation type="submission" date="2022-06" db="EMBL/GenBank/DDBJ databases">
        <title>Isolation of gut microbiota from human fecal samples.</title>
        <authorList>
            <person name="Pamer E.G."/>
            <person name="Barat B."/>
            <person name="Waligurski E."/>
            <person name="Medina S."/>
            <person name="Paddock L."/>
            <person name="Mostad J."/>
        </authorList>
    </citation>
    <scope>NUCLEOTIDE SEQUENCE [LARGE SCALE GENOMIC DNA]</scope>
    <source>
        <strain evidence="4 5">DFI.9.73</strain>
    </source>
</reference>
<comment type="caution">
    <text evidence="4">The sequence shown here is derived from an EMBL/GenBank/DDBJ whole genome shotgun (WGS) entry which is preliminary data.</text>
</comment>
<keyword evidence="1" id="KW-0472">Membrane</keyword>
<dbReference type="Pfam" id="PF00990">
    <property type="entry name" value="GGDEF"/>
    <property type="match status" value="1"/>
</dbReference>
<dbReference type="SUPFAM" id="SSF55073">
    <property type="entry name" value="Nucleotide cyclase"/>
    <property type="match status" value="1"/>
</dbReference>
<keyword evidence="1" id="KW-1133">Transmembrane helix</keyword>
<feature type="domain" description="GGDEF" evidence="3">
    <location>
        <begin position="599"/>
        <end position="734"/>
    </location>
</feature>
<dbReference type="PROSITE" id="PS50887">
    <property type="entry name" value="GGDEF"/>
    <property type="match status" value="1"/>
</dbReference>
<dbReference type="NCBIfam" id="TIGR00254">
    <property type="entry name" value="GGDEF"/>
    <property type="match status" value="1"/>
</dbReference>
<sequence>MVGLQEKKVKSQERSIRSRIAVPILFVLAIQTLLYVVFLSQGGIVSHMDGNAFDIFSRQTDNLGLYFDNEMIHRWSNINQSEEEILNSVAEVLEENGSDYSDIPTDAALNEKILSSAAPHIIELLRRNSVTGAFFVLDGIGVAGENTEGNRAAFYVRDNDPSTFTSKNSDLLLERGLPAIAKEQELPLDSFWSALIYEGDENSFFMRPIEEARKSSHPKSKNYGYWSGPFRLSAMDHAAVAYTIPLISADGTVFGALGVDLSLDYLTSRIKMNRYSQGGEVTFALVKDEGDQTPLTVIAQDGELLRQYYATEEEIRISAEKKAQNSEVSILDAVEQGKGGLYCTIHDIKLYNTNTPFEQERWRVIGVQEEHTLLRLTRQLKLLVYVISLITLLVGTVAVSMVVISITRPMKTLMSELERSNPLQQVLLPKLGIQEIDRLSESIEELSRSVAESASRFSKIIQKTNIQLGVFEYQMDGSLAYCSEKLFDVLCWQNEMGGDRYLELSVFLDRMKELRQYDTMGDVSTYQITEKDGKERWVSITSQADGNTCSGVAVNITSQVAARKKVEYERDFDPLTDLHNRRAFMRELDRLFQNPDQLKNAAMVMWDLDNLKYVNDTYGHDFGDRYIINFAQALQAQLDDNCLLARRSGDEFYMFFYGADNREEIHRRIAAVWKQIEQGCFRLPNGNDYKIRASGGISWYPQDADNASDLIRFADFAMYSVKHSTKGSVEEFSKEDWKRNALLVNGQEAFDRLIDEALIEFAFQPIVEVESGKVYGYEALMRSQLPQFSSPEDILRVARSQSRLLAIEKLTIYGAIKAYARMRAEGKISPDSKVFINSLPNQSLSEQELDQLADQYGGILSNIVLEITESEAMDSSVQSRKHIVIREKWGGQIAVDDYGSGYNGASVLLHVVPDILKVDISIIHHVNQKADNLKILESIISYARHQGIKVLAEGVESREEVEACIAAGVDMLQGYYVGKPAYEITPVSKQALQNIAAIKRSSQKMF</sequence>
<dbReference type="SMART" id="SM00267">
    <property type="entry name" value="GGDEF"/>
    <property type="match status" value="1"/>
</dbReference>
<organism evidence="4 5">
    <name type="scientific">Neglectibacter timonensis</name>
    <dbReference type="NCBI Taxonomy" id="1776382"/>
    <lineage>
        <taxon>Bacteria</taxon>
        <taxon>Bacillati</taxon>
        <taxon>Bacillota</taxon>
        <taxon>Clostridia</taxon>
        <taxon>Eubacteriales</taxon>
        <taxon>Oscillospiraceae</taxon>
        <taxon>Neglectibacter</taxon>
    </lineage>
</organism>
<dbReference type="CDD" id="cd18773">
    <property type="entry name" value="PDC1_HK_sensor"/>
    <property type="match status" value="1"/>
</dbReference>
<dbReference type="Gene3D" id="3.20.20.450">
    <property type="entry name" value="EAL domain"/>
    <property type="match status" value="1"/>
</dbReference>
<dbReference type="InterPro" id="IPR000160">
    <property type="entry name" value="GGDEF_dom"/>
</dbReference>
<dbReference type="PANTHER" id="PTHR33121:SF70">
    <property type="entry name" value="SIGNALING PROTEIN YKOW"/>
    <property type="match status" value="1"/>
</dbReference>
<keyword evidence="5" id="KW-1185">Reference proteome</keyword>
<evidence type="ECO:0000259" key="2">
    <source>
        <dbReference type="PROSITE" id="PS50883"/>
    </source>
</evidence>
<dbReference type="SUPFAM" id="SSF141868">
    <property type="entry name" value="EAL domain-like"/>
    <property type="match status" value="1"/>
</dbReference>
<keyword evidence="1" id="KW-0812">Transmembrane</keyword>
<evidence type="ECO:0000313" key="5">
    <source>
        <dbReference type="Proteomes" id="UP001524473"/>
    </source>
</evidence>
<evidence type="ECO:0000259" key="3">
    <source>
        <dbReference type="PROSITE" id="PS50887"/>
    </source>
</evidence>
<evidence type="ECO:0000313" key="4">
    <source>
        <dbReference type="EMBL" id="MCQ4839056.1"/>
    </source>
</evidence>
<evidence type="ECO:0000256" key="1">
    <source>
        <dbReference type="SAM" id="Phobius"/>
    </source>
</evidence>
<protein>
    <submittedName>
        <fullName evidence="4">EAL domain-containing protein</fullName>
    </submittedName>
</protein>
<feature type="domain" description="EAL" evidence="2">
    <location>
        <begin position="739"/>
        <end position="994"/>
    </location>
</feature>
<dbReference type="CDD" id="cd01949">
    <property type="entry name" value="GGDEF"/>
    <property type="match status" value="1"/>
</dbReference>
<dbReference type="InterPro" id="IPR050706">
    <property type="entry name" value="Cyclic-di-GMP_PDE-like"/>
</dbReference>
<accession>A0ABT1RWM7</accession>
<feature type="transmembrane region" description="Helical" evidence="1">
    <location>
        <begin position="382"/>
        <end position="404"/>
    </location>
</feature>
<dbReference type="SMART" id="SM00052">
    <property type="entry name" value="EAL"/>
    <property type="match status" value="1"/>
</dbReference>
<dbReference type="PANTHER" id="PTHR33121">
    <property type="entry name" value="CYCLIC DI-GMP PHOSPHODIESTERASE PDEF"/>
    <property type="match status" value="1"/>
</dbReference>
<dbReference type="RefSeq" id="WP_256191583.1">
    <property type="nucleotide sequence ID" value="NZ_DBGCSB010000079.1"/>
</dbReference>
<dbReference type="CDD" id="cd01948">
    <property type="entry name" value="EAL"/>
    <property type="match status" value="1"/>
</dbReference>
<dbReference type="PROSITE" id="PS50883">
    <property type="entry name" value="EAL"/>
    <property type="match status" value="1"/>
</dbReference>
<dbReference type="InterPro" id="IPR043128">
    <property type="entry name" value="Rev_trsase/Diguanyl_cyclase"/>
</dbReference>
<dbReference type="EMBL" id="JANFZH010000006">
    <property type="protein sequence ID" value="MCQ4839056.1"/>
    <property type="molecule type" value="Genomic_DNA"/>
</dbReference>
<dbReference type="InterPro" id="IPR035919">
    <property type="entry name" value="EAL_sf"/>
</dbReference>
<dbReference type="Pfam" id="PF00563">
    <property type="entry name" value="EAL"/>
    <property type="match status" value="1"/>
</dbReference>
<dbReference type="InterPro" id="IPR029787">
    <property type="entry name" value="Nucleotide_cyclase"/>
</dbReference>
<dbReference type="InterPro" id="IPR001633">
    <property type="entry name" value="EAL_dom"/>
</dbReference>
<dbReference type="Proteomes" id="UP001524473">
    <property type="component" value="Unassembled WGS sequence"/>
</dbReference>
<name>A0ABT1RWM7_9FIRM</name>